<accession>A0A4E0REL9</accession>
<evidence type="ECO:0000256" key="4">
    <source>
        <dbReference type="ARBA" id="ARBA00016920"/>
    </source>
</evidence>
<evidence type="ECO:0000256" key="5">
    <source>
        <dbReference type="ARBA" id="ARBA00022857"/>
    </source>
</evidence>
<dbReference type="GO" id="GO:0008299">
    <property type="term" value="P:isoprenoid biosynthetic process"/>
    <property type="evidence" value="ECO:0007669"/>
    <property type="project" value="InterPro"/>
</dbReference>
<keyword evidence="8" id="KW-0472">Membrane</keyword>
<comment type="pathway">
    <text evidence="1">Metabolic intermediate biosynthesis; (R)-mevalonate biosynthesis; (R)-mevalonate from acetyl-CoA: step 3/3.</text>
</comment>
<feature type="compositionally biased region" description="Low complexity" evidence="7">
    <location>
        <begin position="894"/>
        <end position="907"/>
    </location>
</feature>
<dbReference type="PANTHER" id="PTHR10572:SF24">
    <property type="entry name" value="3-HYDROXY-3-METHYLGLUTARYL-COENZYME A REDUCTASE"/>
    <property type="match status" value="1"/>
</dbReference>
<dbReference type="CDD" id="cd00643">
    <property type="entry name" value="HMG-CoA_reductase_classI"/>
    <property type="match status" value="1"/>
</dbReference>
<dbReference type="InterPro" id="IPR009023">
    <property type="entry name" value="HMG_CoA_Rdtase_NAD(P)-bd_sf"/>
</dbReference>
<keyword evidence="8" id="KW-0812">Transmembrane</keyword>
<dbReference type="GO" id="GO:0005789">
    <property type="term" value="C:endoplasmic reticulum membrane"/>
    <property type="evidence" value="ECO:0007669"/>
    <property type="project" value="TreeGrafter"/>
</dbReference>
<dbReference type="GO" id="GO:0005778">
    <property type="term" value="C:peroxisomal membrane"/>
    <property type="evidence" value="ECO:0007669"/>
    <property type="project" value="TreeGrafter"/>
</dbReference>
<dbReference type="PROSITE" id="PS00318">
    <property type="entry name" value="HMG_COA_REDUCTASE_2"/>
    <property type="match status" value="1"/>
</dbReference>
<evidence type="ECO:0000313" key="10">
    <source>
        <dbReference type="Proteomes" id="UP000230066"/>
    </source>
</evidence>
<gene>
    <name evidence="9" type="ORF">D915_003959</name>
</gene>
<feature type="region of interest" description="Disordered" evidence="7">
    <location>
        <begin position="403"/>
        <end position="426"/>
    </location>
</feature>
<evidence type="ECO:0000256" key="1">
    <source>
        <dbReference type="ARBA" id="ARBA00005084"/>
    </source>
</evidence>
<sequence length="929" mass="101902">MEFYHGIWKSVLLFTIRPHWEHLVLLVALLRTIDRASATIRCFLNTVRDEGGMFSRIPRQRLRILLCLLLAVIVSTSSLPALFIYRSVSGAMLLLSTSLFLILMDEEALFDKLKLAMESLSITTAPKSLWAFIQNGVLQDNLQFTRAKTFGFHVEHVINSMLKVCVLGVGSTSGHPYLESLCLVTMSQHITYSLAIFLLIPSSAFLIKMAFEPVCAWKSVPKFHTSRYAFRTIGRWRSSSCSIEESTYPERRHVDVRQLVQHLEALHAVSPAQQRIKYVTMCGLFVLYLHNRYLLWIPKSANHCELGSADTVQTDGKTIANETLESSYWSNAAILDHTNFNLLFFLLIGILLYYRAKLYGLQRAKLLNLDLTPPVENTWQVLQSPDISSNNFSKANGSAHAISNECADSPTTPRTSTKFVPNDGNSANHRKNFAEAKVPEKKSVRPCGVQLRPKESATMKFSASDADLLHLLSSGELKTRELESLVGNPVRAVELRRLDLARLLSSPYVLERLPYKEYDYRYVHGQCCEEVIGYVPIPVGKVGPLLLDGHSHYVPLATTEGCLVASTNRGCRALFLAGGVKSVLYRDQMTRAPVVWFASIHEVVECIAWIESAEGFGTLKNVFEQTSAHIQLLSIFPNPCGHYLHIRFAARTGEAMGMNMVSKATNFALNELHCHFPTMQVISLSGNMCTDKKPAAINSILGRGKSVIAEAQLPATVLAQVLHTTGARLVRLAHAKNWTGSAMAGCPGMMGSNAHAANIVAGIFAATGQDLAQVVDASACLTQFEVGDNNSLVASVTMPCVEVGTIGGGTRLPAQRSCLDMLDLNVDRSTEHLARIIAGTVLAGELSLMAALDTDDLVTAHLRLNRARTTTTPIKSPVPDPESVDDSESGAIVSYGCSRGRGSSWSSTAIPVPVKSDSSNGLESSHPTM</sequence>
<dbReference type="Pfam" id="PF00368">
    <property type="entry name" value="HMG-CoA_red"/>
    <property type="match status" value="1"/>
</dbReference>
<reference evidence="9" key="1">
    <citation type="submission" date="2019-03" db="EMBL/GenBank/DDBJ databases">
        <title>Improved annotation for the trematode Fasciola hepatica.</title>
        <authorList>
            <person name="Choi Y.-J."/>
            <person name="Martin J."/>
            <person name="Mitreva M."/>
        </authorList>
    </citation>
    <scope>NUCLEOTIDE SEQUENCE [LARGE SCALE GENOMIC DNA]</scope>
</reference>
<dbReference type="PROSITE" id="PS50065">
    <property type="entry name" value="HMG_COA_REDUCTASE_4"/>
    <property type="match status" value="1"/>
</dbReference>
<feature type="compositionally biased region" description="Polar residues" evidence="7">
    <location>
        <begin position="916"/>
        <end position="929"/>
    </location>
</feature>
<dbReference type="InterPro" id="IPR002202">
    <property type="entry name" value="HMG_CoA_Rdtase"/>
</dbReference>
<dbReference type="GO" id="GO:0004420">
    <property type="term" value="F:hydroxymethylglutaryl-CoA reductase (NADPH) activity"/>
    <property type="evidence" value="ECO:0007669"/>
    <property type="project" value="UniProtKB-EC"/>
</dbReference>
<comment type="caution">
    <text evidence="9">The sequence shown here is derived from an EMBL/GenBank/DDBJ whole genome shotgun (WGS) entry which is preliminary data.</text>
</comment>
<evidence type="ECO:0000256" key="2">
    <source>
        <dbReference type="ARBA" id="ARBA00007661"/>
    </source>
</evidence>
<dbReference type="FunFam" id="3.30.70.420:FF:000001">
    <property type="entry name" value="3-hydroxy-3-methylglutaryl coenzyme A reductase"/>
    <property type="match status" value="1"/>
</dbReference>
<keyword evidence="10" id="KW-1185">Reference proteome</keyword>
<dbReference type="GO" id="GO:0016126">
    <property type="term" value="P:sterol biosynthetic process"/>
    <property type="evidence" value="ECO:0007669"/>
    <property type="project" value="TreeGrafter"/>
</dbReference>
<feature type="transmembrane region" description="Helical" evidence="8">
    <location>
        <begin position="62"/>
        <end position="85"/>
    </location>
</feature>
<keyword evidence="6" id="KW-0560">Oxidoreductase</keyword>
<dbReference type="SUPFAM" id="SSF55035">
    <property type="entry name" value="NAD-binding domain of HMG-CoA reductase"/>
    <property type="match status" value="1"/>
</dbReference>
<feature type="region of interest" description="Disordered" evidence="7">
    <location>
        <begin position="871"/>
        <end position="929"/>
    </location>
</feature>
<dbReference type="EC" id="1.1.1.34" evidence="3"/>
<evidence type="ECO:0000256" key="7">
    <source>
        <dbReference type="SAM" id="MobiDB-lite"/>
    </source>
</evidence>
<evidence type="ECO:0000256" key="6">
    <source>
        <dbReference type="ARBA" id="ARBA00023002"/>
    </source>
</evidence>
<dbReference type="Gene3D" id="3.30.70.420">
    <property type="entry name" value="Hydroxymethylglutaryl-CoA reductase, class I/II, NAD/NADP-binding domain"/>
    <property type="match status" value="1"/>
</dbReference>
<dbReference type="GO" id="GO:0015936">
    <property type="term" value="P:coenzyme A metabolic process"/>
    <property type="evidence" value="ECO:0007669"/>
    <property type="project" value="InterPro"/>
</dbReference>
<proteinExistence type="inferred from homology"/>
<dbReference type="InterPro" id="IPR023076">
    <property type="entry name" value="HMG_CoA_Rdtase_CS"/>
</dbReference>
<dbReference type="EMBL" id="JXXN02001267">
    <property type="protein sequence ID" value="THD25145.1"/>
    <property type="molecule type" value="Genomic_DNA"/>
</dbReference>
<dbReference type="SUPFAM" id="SSF56542">
    <property type="entry name" value="Substrate-binding domain of HMG-CoA reductase"/>
    <property type="match status" value="1"/>
</dbReference>
<keyword evidence="5" id="KW-0521">NADP</keyword>
<dbReference type="Gene3D" id="3.90.770.10">
    <property type="entry name" value="3-hydroxy-3-methylglutaryl-coenzyme A Reductase, Chain A, domain 2"/>
    <property type="match status" value="1"/>
</dbReference>
<dbReference type="AlphaFoldDB" id="A0A4E0REL9"/>
<dbReference type="PANTHER" id="PTHR10572">
    <property type="entry name" value="3-HYDROXY-3-METHYLGLUTARYL-COENZYME A REDUCTASE"/>
    <property type="match status" value="1"/>
</dbReference>
<dbReference type="InterPro" id="IPR004554">
    <property type="entry name" value="HMG_CoA_Rdtase_eu_arc"/>
</dbReference>
<dbReference type="InterPro" id="IPR023282">
    <property type="entry name" value="HMG_CoA_Rdtase_N"/>
</dbReference>
<protein>
    <recommendedName>
        <fullName evidence="4">3-hydroxy-3-methylglutaryl-coenzyme A reductase</fullName>
        <ecNumber evidence="3">1.1.1.34</ecNumber>
    </recommendedName>
</protein>
<dbReference type="Proteomes" id="UP000230066">
    <property type="component" value="Unassembled WGS sequence"/>
</dbReference>
<feature type="compositionally biased region" description="Polar residues" evidence="7">
    <location>
        <begin position="409"/>
        <end position="426"/>
    </location>
</feature>
<dbReference type="Gene3D" id="1.10.3270.10">
    <property type="entry name" value="HMGR, N-terminal domain"/>
    <property type="match status" value="1"/>
</dbReference>
<comment type="similarity">
    <text evidence="2">Belongs to the HMG-CoA reductase family.</text>
</comment>
<dbReference type="InterPro" id="IPR023074">
    <property type="entry name" value="HMG_CoA_Rdtase_cat_sf"/>
</dbReference>
<dbReference type="InterPro" id="IPR009029">
    <property type="entry name" value="HMG_CoA_Rdtase_sub-bd_dom_sf"/>
</dbReference>
<name>A0A4E0REL9_FASHE</name>
<evidence type="ECO:0000313" key="9">
    <source>
        <dbReference type="EMBL" id="THD25145.1"/>
    </source>
</evidence>
<organism evidence="9 10">
    <name type="scientific">Fasciola hepatica</name>
    <name type="common">Liver fluke</name>
    <dbReference type="NCBI Taxonomy" id="6192"/>
    <lineage>
        <taxon>Eukaryota</taxon>
        <taxon>Metazoa</taxon>
        <taxon>Spiralia</taxon>
        <taxon>Lophotrochozoa</taxon>
        <taxon>Platyhelminthes</taxon>
        <taxon>Trematoda</taxon>
        <taxon>Digenea</taxon>
        <taxon>Plagiorchiida</taxon>
        <taxon>Echinostomata</taxon>
        <taxon>Echinostomatoidea</taxon>
        <taxon>Fasciolidae</taxon>
        <taxon>Fasciola</taxon>
    </lineage>
</organism>
<dbReference type="PRINTS" id="PR00071">
    <property type="entry name" value="HMGCOARDTASE"/>
</dbReference>
<keyword evidence="8" id="KW-1133">Transmembrane helix</keyword>
<evidence type="ECO:0000256" key="8">
    <source>
        <dbReference type="SAM" id="Phobius"/>
    </source>
</evidence>
<evidence type="ECO:0000256" key="3">
    <source>
        <dbReference type="ARBA" id="ARBA00012999"/>
    </source>
</evidence>